<name>A0A7T0BXW1_9BACT</name>
<accession>A0A7T0BXW1</accession>
<evidence type="ECO:0000313" key="2">
    <source>
        <dbReference type="Proteomes" id="UP000594688"/>
    </source>
</evidence>
<dbReference type="EMBL" id="CP048685">
    <property type="protein sequence ID" value="QPJ62919.1"/>
    <property type="molecule type" value="Genomic_DNA"/>
</dbReference>
<gene>
    <name evidence="1" type="ORF">G3M70_13965</name>
</gene>
<sequence length="80" mass="8890">MVSLIFSLLLIGYGGAFIIGTKKKWPFFVCPDEKSANIFEQAQVSLKKVFGEDFLVSYNYLAGTALVGVGIWNLMGEFIF</sequence>
<dbReference type="KEGG" id="nli:G3M70_13965"/>
<dbReference type="AlphaFoldDB" id="A0A7T0BXW1"/>
<organism evidence="1 2">
    <name type="scientific">Candidatus Nitronauta litoralis</name>
    <dbReference type="NCBI Taxonomy" id="2705533"/>
    <lineage>
        <taxon>Bacteria</taxon>
        <taxon>Pseudomonadati</taxon>
        <taxon>Nitrospinota/Tectimicrobiota group</taxon>
        <taxon>Nitrospinota</taxon>
        <taxon>Nitrospinia</taxon>
        <taxon>Nitrospinales</taxon>
        <taxon>Nitrospinaceae</taxon>
        <taxon>Candidatus Nitronauta</taxon>
    </lineage>
</organism>
<proteinExistence type="predicted"/>
<dbReference type="Proteomes" id="UP000594688">
    <property type="component" value="Chromosome"/>
</dbReference>
<protein>
    <submittedName>
        <fullName evidence="1">Uncharacterized protein</fullName>
    </submittedName>
</protein>
<evidence type="ECO:0000313" key="1">
    <source>
        <dbReference type="EMBL" id="QPJ62919.1"/>
    </source>
</evidence>
<reference evidence="1 2" key="1">
    <citation type="submission" date="2020-02" db="EMBL/GenBank/DDBJ databases">
        <title>Genomic and physiological characterization of two novel Nitrospinaceae genera.</title>
        <authorList>
            <person name="Mueller A.J."/>
            <person name="Jung M.-Y."/>
            <person name="Strachan C.R."/>
            <person name="Herbold C.W."/>
            <person name="Kirkegaard R.H."/>
            <person name="Daims H."/>
        </authorList>
    </citation>
    <scope>NUCLEOTIDE SEQUENCE [LARGE SCALE GENOMIC DNA]</scope>
    <source>
        <strain evidence="1">EB</strain>
    </source>
</reference>